<reference evidence="1 2" key="1">
    <citation type="journal article" date="2009" name="Gene">
        <title>Genome of a virulent bacteriophage Lb338-1 that lyses the probiotic Lactobacillus paracasei cheese strain.</title>
        <authorList>
            <person name="Alemayehu D."/>
            <person name="Ross R.P."/>
            <person name="O'Sullivan O."/>
            <person name="Coffey A."/>
            <person name="Stanton C."/>
            <person name="Fitzgerald G.F."/>
            <person name="McAuliffe O."/>
        </authorList>
    </citation>
    <scope>NUCLEOTIDE SEQUENCE [LARGE SCALE GENOMIC DNA]</scope>
    <source>
        <strain evidence="1">Lb338-1</strain>
    </source>
</reference>
<accession>C1KFV5</accession>
<proteinExistence type="predicted"/>
<keyword evidence="2" id="KW-1185">Reference proteome</keyword>
<organism evidence="1 2">
    <name type="scientific">Lactobacillus phage Lb338-1</name>
    <dbReference type="NCBI Taxonomy" id="2892342"/>
    <lineage>
        <taxon>Viruses</taxon>
        <taxon>Duplodnaviria</taxon>
        <taxon>Heunggongvirae</taxon>
        <taxon>Uroviricota</taxon>
        <taxon>Caudoviricetes</taxon>
        <taxon>Herelleviridae</taxon>
        <taxon>Mooreparkvirus</taxon>
        <taxon>Mooreparkvirus Lb3381</taxon>
    </lineage>
</organism>
<protein>
    <submittedName>
        <fullName evidence="1">Uncharacterized protein</fullName>
    </submittedName>
</protein>
<dbReference type="Proteomes" id="UP000001878">
    <property type="component" value="Segment"/>
</dbReference>
<gene>
    <name evidence="1" type="ORF">lb338_phage_195</name>
</gene>
<evidence type="ECO:0000313" key="2">
    <source>
        <dbReference type="Proteomes" id="UP000001878"/>
    </source>
</evidence>
<name>C1KFV5_9CAUD</name>
<dbReference type="KEGG" id="vg:7751050"/>
<evidence type="ECO:0000313" key="1">
    <source>
        <dbReference type="EMBL" id="ACO37116.1"/>
    </source>
</evidence>
<dbReference type="GeneID" id="7751050"/>
<dbReference type="RefSeq" id="YP_002790874.1">
    <property type="nucleotide sequence ID" value="NC_012530.1"/>
</dbReference>
<dbReference type="EMBL" id="FJ822135">
    <property type="protein sequence ID" value="ACO37116.1"/>
    <property type="molecule type" value="Genomic_DNA"/>
</dbReference>
<sequence>MVVKFKVDKGLTTCYTGFVIKKGRSKMTNSEKVMASKYLSRMSTEMLNDFLGFNGGPILPLNSGSKEDFQLSLSIYQSRVKGMGLIYGVIDDQLAKKLDNFAGKLIDLAKESIDARTASPKEGQDEFDAEDELEDKLADIRQRAIKLQRQVYSKV</sequence>